<evidence type="ECO:0000259" key="3">
    <source>
        <dbReference type="PROSITE" id="PS51736"/>
    </source>
</evidence>
<dbReference type="Pfam" id="PF07508">
    <property type="entry name" value="Recombinase"/>
    <property type="match status" value="1"/>
</dbReference>
<dbReference type="EMBL" id="JBHSIV010000061">
    <property type="protein sequence ID" value="MFC5066197.1"/>
    <property type="molecule type" value="Genomic_DNA"/>
</dbReference>
<dbReference type="Pfam" id="PF00239">
    <property type="entry name" value="Resolvase"/>
    <property type="match status" value="1"/>
</dbReference>
<gene>
    <name evidence="4" type="ORF">ACFPBZ_28595</name>
</gene>
<keyword evidence="5" id="KW-1185">Reference proteome</keyword>
<dbReference type="SUPFAM" id="SSF53041">
    <property type="entry name" value="Resolvase-like"/>
    <property type="match status" value="1"/>
</dbReference>
<dbReference type="SMART" id="SM00857">
    <property type="entry name" value="Resolvase"/>
    <property type="match status" value="1"/>
</dbReference>
<evidence type="ECO:0000313" key="4">
    <source>
        <dbReference type="EMBL" id="MFC5066197.1"/>
    </source>
</evidence>
<dbReference type="PROSITE" id="PS51736">
    <property type="entry name" value="RECOMBINASES_3"/>
    <property type="match status" value="1"/>
</dbReference>
<sequence>MRVVAYTRVSTREQAEGGHGLDAQRAEITRTAEARGWSVVAWREDAGVTGSRLSGRQGWDEAIELVESGEVDGIVATKIDRVSRSVRDFADLVCRAQANGWALVVLDVGLDLSTPMGKFVAHVLCAAAELERDMIGKRTKDGLAAAKAKGVRLGRPVSLPDDVARRVTTMRESGMTLAAIAQQLNDGGVPTARGGARWHPATIRAVLSRAS</sequence>
<protein>
    <submittedName>
        <fullName evidence="4">Recombinase family protein</fullName>
    </submittedName>
</protein>
<dbReference type="Gene3D" id="3.40.50.1390">
    <property type="entry name" value="Resolvase, N-terminal catalytic domain"/>
    <property type="match status" value="1"/>
</dbReference>
<dbReference type="CDD" id="cd00338">
    <property type="entry name" value="Ser_Recombinase"/>
    <property type="match status" value="1"/>
</dbReference>
<evidence type="ECO:0000313" key="5">
    <source>
        <dbReference type="Proteomes" id="UP001595947"/>
    </source>
</evidence>
<accession>A0ABV9YWJ0</accession>
<comment type="caution">
    <text evidence="4">The sequence shown here is derived from an EMBL/GenBank/DDBJ whole genome shotgun (WGS) entry which is preliminary data.</text>
</comment>
<evidence type="ECO:0000256" key="2">
    <source>
        <dbReference type="ARBA" id="ARBA00023172"/>
    </source>
</evidence>
<dbReference type="PANTHER" id="PTHR30461:SF2">
    <property type="entry name" value="SERINE RECOMBINASE PINE-RELATED"/>
    <property type="match status" value="1"/>
</dbReference>
<evidence type="ECO:0000256" key="1">
    <source>
        <dbReference type="ARBA" id="ARBA00023125"/>
    </source>
</evidence>
<dbReference type="PANTHER" id="PTHR30461">
    <property type="entry name" value="DNA-INVERTASE FROM LAMBDOID PROPHAGE"/>
    <property type="match status" value="1"/>
</dbReference>
<dbReference type="InterPro" id="IPR011109">
    <property type="entry name" value="DNA_bind_recombinase_dom"/>
</dbReference>
<proteinExistence type="predicted"/>
<dbReference type="RefSeq" id="WP_378039511.1">
    <property type="nucleotide sequence ID" value="NZ_JBHSIV010000061.1"/>
</dbReference>
<keyword evidence="1" id="KW-0238">DNA-binding</keyword>
<keyword evidence="2" id="KW-0233">DNA recombination</keyword>
<reference evidence="5" key="1">
    <citation type="journal article" date="2019" name="Int. J. Syst. Evol. Microbiol.">
        <title>The Global Catalogue of Microorganisms (GCM) 10K type strain sequencing project: providing services to taxonomists for standard genome sequencing and annotation.</title>
        <authorList>
            <consortium name="The Broad Institute Genomics Platform"/>
            <consortium name="The Broad Institute Genome Sequencing Center for Infectious Disease"/>
            <person name="Wu L."/>
            <person name="Ma J."/>
        </authorList>
    </citation>
    <scope>NUCLEOTIDE SEQUENCE [LARGE SCALE GENOMIC DNA]</scope>
    <source>
        <strain evidence="5">CGMCC 4.7093</strain>
    </source>
</reference>
<dbReference type="InterPro" id="IPR036162">
    <property type="entry name" value="Resolvase-like_N_sf"/>
</dbReference>
<feature type="domain" description="Resolvase/invertase-type recombinase catalytic" evidence="3">
    <location>
        <begin position="2"/>
        <end position="150"/>
    </location>
</feature>
<name>A0ABV9YWJ0_9PSEU</name>
<dbReference type="Proteomes" id="UP001595947">
    <property type="component" value="Unassembled WGS sequence"/>
</dbReference>
<dbReference type="InterPro" id="IPR006119">
    <property type="entry name" value="Resolv_N"/>
</dbReference>
<organism evidence="4 5">
    <name type="scientific">Actinomycetospora atypica</name>
    <dbReference type="NCBI Taxonomy" id="1290095"/>
    <lineage>
        <taxon>Bacteria</taxon>
        <taxon>Bacillati</taxon>
        <taxon>Actinomycetota</taxon>
        <taxon>Actinomycetes</taxon>
        <taxon>Pseudonocardiales</taxon>
        <taxon>Pseudonocardiaceae</taxon>
        <taxon>Actinomycetospora</taxon>
    </lineage>
</organism>
<dbReference type="InterPro" id="IPR050639">
    <property type="entry name" value="SSR_resolvase"/>
</dbReference>